<name>A0A9P5Y5K3_9AGAR</name>
<reference evidence="1" key="1">
    <citation type="submission" date="2020-11" db="EMBL/GenBank/DDBJ databases">
        <authorList>
            <consortium name="DOE Joint Genome Institute"/>
            <person name="Ahrendt S."/>
            <person name="Riley R."/>
            <person name="Andreopoulos W."/>
            <person name="Labutti K."/>
            <person name="Pangilinan J."/>
            <person name="Ruiz-Duenas F.J."/>
            <person name="Barrasa J.M."/>
            <person name="Sanchez-Garcia M."/>
            <person name="Camarero S."/>
            <person name="Miyauchi S."/>
            <person name="Serrano A."/>
            <person name="Linde D."/>
            <person name="Babiker R."/>
            <person name="Drula E."/>
            <person name="Ayuso-Fernandez I."/>
            <person name="Pacheco R."/>
            <person name="Padilla G."/>
            <person name="Ferreira P."/>
            <person name="Barriuso J."/>
            <person name="Kellner H."/>
            <person name="Castanera R."/>
            <person name="Alfaro M."/>
            <person name="Ramirez L."/>
            <person name="Pisabarro A.G."/>
            <person name="Kuo A."/>
            <person name="Tritt A."/>
            <person name="Lipzen A."/>
            <person name="He G."/>
            <person name="Yan M."/>
            <person name="Ng V."/>
            <person name="Cullen D."/>
            <person name="Martin F."/>
            <person name="Rosso M.-N."/>
            <person name="Henrissat B."/>
            <person name="Hibbett D."/>
            <person name="Martinez A.T."/>
            <person name="Grigoriev I.V."/>
        </authorList>
    </citation>
    <scope>NUCLEOTIDE SEQUENCE</scope>
    <source>
        <strain evidence="1">CBS 247.69</strain>
    </source>
</reference>
<evidence type="ECO:0000313" key="1">
    <source>
        <dbReference type="EMBL" id="KAF9461585.1"/>
    </source>
</evidence>
<protein>
    <submittedName>
        <fullName evidence="1">Uncharacterized protein</fullName>
    </submittedName>
</protein>
<accession>A0A9P5Y5K3</accession>
<dbReference type="Proteomes" id="UP000807353">
    <property type="component" value="Unassembled WGS sequence"/>
</dbReference>
<comment type="caution">
    <text evidence="1">The sequence shown here is derived from an EMBL/GenBank/DDBJ whole genome shotgun (WGS) entry which is preliminary data.</text>
</comment>
<dbReference type="AlphaFoldDB" id="A0A9P5Y5K3"/>
<proteinExistence type="predicted"/>
<keyword evidence="2" id="KW-1185">Reference proteome</keyword>
<evidence type="ECO:0000313" key="2">
    <source>
        <dbReference type="Proteomes" id="UP000807353"/>
    </source>
</evidence>
<sequence>MDYTLVTKSPWNKAQYVNELERDVHIWCINSQYSSSSTGLGLVGGCYTHGTLRSNMLYEWIAMIITNEISNSIVLVNVKELDPRTKSRKELENLFNSHMSVDKGVKKDEELILPGHYLLYREGRSLRKSTSKYRAQPRRLLALLIGALGWLEIEWFEPEIRKMPKKLQKKKDSTKKYSRNYKKTNAVERSKMRYNWRHFSLGPTWSQ</sequence>
<organism evidence="1 2">
    <name type="scientific">Collybia nuda</name>
    <dbReference type="NCBI Taxonomy" id="64659"/>
    <lineage>
        <taxon>Eukaryota</taxon>
        <taxon>Fungi</taxon>
        <taxon>Dikarya</taxon>
        <taxon>Basidiomycota</taxon>
        <taxon>Agaricomycotina</taxon>
        <taxon>Agaricomycetes</taxon>
        <taxon>Agaricomycetidae</taxon>
        <taxon>Agaricales</taxon>
        <taxon>Tricholomatineae</taxon>
        <taxon>Clitocybaceae</taxon>
        <taxon>Collybia</taxon>
    </lineage>
</organism>
<dbReference type="OrthoDB" id="2142759at2759"/>
<dbReference type="EMBL" id="MU150282">
    <property type="protein sequence ID" value="KAF9461585.1"/>
    <property type="molecule type" value="Genomic_DNA"/>
</dbReference>
<gene>
    <name evidence="1" type="ORF">BDZ94DRAFT_1237575</name>
</gene>